<reference evidence="1 2" key="1">
    <citation type="journal article" date="2011" name="J. Bacteriol.">
        <title>Genome sequence of the algicidal bacterium Kordia algicida OT-1.</title>
        <authorList>
            <person name="Lee H.S."/>
            <person name="Kang S.G."/>
            <person name="Kwon K.K."/>
            <person name="Lee J.H."/>
            <person name="Kim S.J."/>
        </authorList>
    </citation>
    <scope>NUCLEOTIDE SEQUENCE [LARGE SCALE GENOMIC DNA]</scope>
    <source>
        <strain evidence="1 2">OT-1</strain>
    </source>
</reference>
<protein>
    <submittedName>
        <fullName evidence="1">Uncharacterized protein</fullName>
    </submittedName>
</protein>
<accession>A9DL32</accession>
<sequence length="80" mass="8671">MIKNILNVDGVKTLTKTEQHTVLGGINYKLVCKDGVALGGILDNCHCNNLSDGLYIVQFPDDGTAGYTTYNILGRVVEEL</sequence>
<gene>
    <name evidence="1" type="ORF">KAOT1_14652</name>
</gene>
<dbReference type="HOGENOM" id="CLU_2585123_0_0_10"/>
<name>A9DL32_9FLAO</name>
<dbReference type="RefSeq" id="WP_007095477.1">
    <property type="nucleotide sequence ID" value="NZ_CP142125.1"/>
</dbReference>
<organism evidence="1 2">
    <name type="scientific">Kordia algicida OT-1</name>
    <dbReference type="NCBI Taxonomy" id="391587"/>
    <lineage>
        <taxon>Bacteria</taxon>
        <taxon>Pseudomonadati</taxon>
        <taxon>Bacteroidota</taxon>
        <taxon>Flavobacteriia</taxon>
        <taxon>Flavobacteriales</taxon>
        <taxon>Flavobacteriaceae</taxon>
        <taxon>Kordia</taxon>
    </lineage>
</organism>
<comment type="caution">
    <text evidence="1">The sequence shown here is derived from an EMBL/GenBank/DDBJ whole genome shotgun (WGS) entry which is preliminary data.</text>
</comment>
<dbReference type="EMBL" id="ABIB01000001">
    <property type="protein sequence ID" value="EDP98466.1"/>
    <property type="molecule type" value="Genomic_DNA"/>
</dbReference>
<evidence type="ECO:0000313" key="1">
    <source>
        <dbReference type="EMBL" id="EDP98466.1"/>
    </source>
</evidence>
<proteinExistence type="predicted"/>
<evidence type="ECO:0000313" key="2">
    <source>
        <dbReference type="Proteomes" id="UP000002945"/>
    </source>
</evidence>
<dbReference type="AlphaFoldDB" id="A9DL32"/>
<dbReference type="OrthoDB" id="1164322at2"/>
<dbReference type="Proteomes" id="UP000002945">
    <property type="component" value="Unassembled WGS sequence"/>
</dbReference>
<dbReference type="STRING" id="391587.KAOT1_14652"/>
<keyword evidence="2" id="KW-1185">Reference proteome</keyword>